<feature type="transmembrane region" description="Helical" evidence="1">
    <location>
        <begin position="132"/>
        <end position="156"/>
    </location>
</feature>
<feature type="transmembrane region" description="Helical" evidence="1">
    <location>
        <begin position="57"/>
        <end position="74"/>
    </location>
</feature>
<keyword evidence="1" id="KW-0812">Transmembrane</keyword>
<gene>
    <name evidence="2" type="ORF">XM53_16425</name>
</gene>
<dbReference type="STRING" id="1641875.XM53_16425"/>
<keyword evidence="1" id="KW-1133">Transmembrane helix</keyword>
<feature type="transmembrane region" description="Helical" evidence="1">
    <location>
        <begin position="20"/>
        <end position="37"/>
    </location>
</feature>
<keyword evidence="1" id="KW-0472">Membrane</keyword>
<evidence type="ECO:0000313" key="3">
    <source>
        <dbReference type="Proteomes" id="UP000051295"/>
    </source>
</evidence>
<comment type="caution">
    <text evidence="2">The sequence shown here is derived from an EMBL/GenBank/DDBJ whole genome shotgun (WGS) entry which is preliminary data.</text>
</comment>
<dbReference type="EMBL" id="LAXJ01000019">
    <property type="protein sequence ID" value="KRS11556.1"/>
    <property type="molecule type" value="Genomic_DNA"/>
</dbReference>
<feature type="transmembrane region" description="Helical" evidence="1">
    <location>
        <begin position="81"/>
        <end position="100"/>
    </location>
</feature>
<feature type="transmembrane region" description="Helical" evidence="1">
    <location>
        <begin position="106"/>
        <end position="125"/>
    </location>
</feature>
<accession>A0A0T5NRL8</accession>
<dbReference type="Pfam" id="PF02592">
    <property type="entry name" value="Vut_1"/>
    <property type="match status" value="1"/>
</dbReference>
<proteinExistence type="predicted"/>
<name>A0A0T5NRL8_9RHOB</name>
<dbReference type="PATRIC" id="fig|1641875.4.peg.1104"/>
<dbReference type="AlphaFoldDB" id="A0A0T5NRL8"/>
<evidence type="ECO:0000256" key="1">
    <source>
        <dbReference type="SAM" id="Phobius"/>
    </source>
</evidence>
<protein>
    <submittedName>
        <fullName evidence="2">Beta-carotene 15,15'-monooxygenase</fullName>
    </submittedName>
</protein>
<evidence type="ECO:0000313" key="2">
    <source>
        <dbReference type="EMBL" id="KRS11556.1"/>
    </source>
</evidence>
<dbReference type="Proteomes" id="UP000051295">
    <property type="component" value="Unassembled WGS sequence"/>
</dbReference>
<keyword evidence="2" id="KW-0503">Monooxygenase</keyword>
<dbReference type="GO" id="GO:0004497">
    <property type="term" value="F:monooxygenase activity"/>
    <property type="evidence" value="ECO:0007669"/>
    <property type="project" value="UniProtKB-KW"/>
</dbReference>
<keyword evidence="2" id="KW-0560">Oxidoreductase</keyword>
<reference evidence="2 3" key="1">
    <citation type="submission" date="2015-04" db="EMBL/GenBank/DDBJ databases">
        <title>The draft genome sequence of Roseovarius sp.R12b.</title>
        <authorList>
            <person name="Li G."/>
            <person name="Lai Q."/>
            <person name="Shao Z."/>
            <person name="Yan P."/>
        </authorList>
    </citation>
    <scope>NUCLEOTIDE SEQUENCE [LARGE SCALE GENOMIC DNA]</scope>
    <source>
        <strain evidence="2 3">R12B</strain>
    </source>
</reference>
<feature type="transmembrane region" description="Helical" evidence="1">
    <location>
        <begin position="162"/>
        <end position="183"/>
    </location>
</feature>
<sequence>MRVSRQLRGDRAMTKKTMGYVYLAGFALCIPIANWMIGNVGTFCVPEGPCLIPVGPGLTAPSGVLMIGLALVLRDLVQRNLGVKWAAGAVIGGAILSAFVAPPALVIASATAFLLSEMADLAVYTPLQKRGLVLAVFASSVVGLVIDSAIFLYLAFGSLDYIAGQIVGKAWMVLLALPVIHFIRRREAVSAGSIPA</sequence>
<dbReference type="InterPro" id="IPR003744">
    <property type="entry name" value="YhhQ"/>
</dbReference>
<organism evidence="2 3">
    <name type="scientific">Roseovarius atlanticus</name>
    <dbReference type="NCBI Taxonomy" id="1641875"/>
    <lineage>
        <taxon>Bacteria</taxon>
        <taxon>Pseudomonadati</taxon>
        <taxon>Pseudomonadota</taxon>
        <taxon>Alphaproteobacteria</taxon>
        <taxon>Rhodobacterales</taxon>
        <taxon>Roseobacteraceae</taxon>
        <taxon>Roseovarius</taxon>
    </lineage>
</organism>
<keyword evidence="3" id="KW-1185">Reference proteome</keyword>